<keyword evidence="4" id="KW-0812">Transmembrane</keyword>
<dbReference type="InterPro" id="IPR018060">
    <property type="entry name" value="HTH_AraC"/>
</dbReference>
<dbReference type="GO" id="GO:0003700">
    <property type="term" value="F:DNA-binding transcription factor activity"/>
    <property type="evidence" value="ECO:0007669"/>
    <property type="project" value="InterPro"/>
</dbReference>
<dbReference type="RefSeq" id="WP_338237316.1">
    <property type="nucleotide sequence ID" value="NZ_BQKE01000001.1"/>
</dbReference>
<feature type="transmembrane region" description="Helical" evidence="4">
    <location>
        <begin position="411"/>
        <end position="429"/>
    </location>
</feature>
<feature type="transmembrane region" description="Helical" evidence="4">
    <location>
        <begin position="295"/>
        <end position="312"/>
    </location>
</feature>
<dbReference type="PROSITE" id="PS01124">
    <property type="entry name" value="HTH_ARAC_FAMILY_2"/>
    <property type="match status" value="1"/>
</dbReference>
<protein>
    <recommendedName>
        <fullName evidence="6">HTH araC/xylS-type domain-containing protein</fullName>
    </recommendedName>
</protein>
<feature type="transmembrane region" description="Helical" evidence="4">
    <location>
        <begin position="319"/>
        <end position="336"/>
    </location>
</feature>
<feature type="signal peptide" evidence="5">
    <location>
        <begin position="1"/>
        <end position="22"/>
    </location>
</feature>
<keyword evidence="4" id="KW-0472">Membrane</keyword>
<dbReference type="EMBL" id="BQKE01000001">
    <property type="protein sequence ID" value="GJM61873.1"/>
    <property type="molecule type" value="Genomic_DNA"/>
</dbReference>
<dbReference type="Pfam" id="PF12833">
    <property type="entry name" value="HTH_18"/>
    <property type="match status" value="1"/>
</dbReference>
<dbReference type="AlphaFoldDB" id="A0AAN5AMI0"/>
<proteinExistence type="predicted"/>
<dbReference type="Proteomes" id="UP001310022">
    <property type="component" value="Unassembled WGS sequence"/>
</dbReference>
<evidence type="ECO:0000259" key="6">
    <source>
        <dbReference type="PROSITE" id="PS01124"/>
    </source>
</evidence>
<evidence type="ECO:0000256" key="5">
    <source>
        <dbReference type="SAM" id="SignalP"/>
    </source>
</evidence>
<feature type="chain" id="PRO_5042874601" description="HTH araC/xylS-type domain-containing protein" evidence="5">
    <location>
        <begin position="23"/>
        <end position="564"/>
    </location>
</feature>
<sequence length="564" mass="65701">MRPTFYTSLLLLFLLTWQLTHAQHQVQFIINHLPEYSPEDDTLYMVADFNDWAQQQNQQQFLPYPDGTFRLTLSVTDLKEFEYKINRGSWESVEGNHFGDYRNNRIFKKSAGVMSQEITIKSWQDLHKVHHPPLEITINEIPANTPKGAPLFLSGTLNAWTPDDPDFQFQQKEDGTYYLQLPPGFETFRYKITRGSWRAVEGRADGGIMNNRIWDQSENTTKVMSNLTISSWEDLSPWPWIKIILVVFLLGIQVQSVTHNYIYKHRSYIDIYSLLAIIFLFLGAIRPIADPFPSISLVPTALAMLLPIQLIGKRKRPTLWYGLLLLNICIFSLLWISDLLNIYQGNIFQLSIIWKNIAFSLCFLTWGYYLQYQFPSKKISIWMAGSFSLFFFILSGPLNVFQLDSYYLSEYLPYCFWLLVSLTHFFQIFNTKRGLKSPRQKEEQEGLPEKLVEMLHKHMQDKQEYKDPALSLSSLSKSLGTNNQYLSKAINEQLGKSFPDYINELRIEAFIQAVQEDQNRKYSYLQHALQVGFNSKSSFNRSFKKITGKSPSAYFEEDEISSTS</sequence>
<accession>A0AAN5AMI0</accession>
<dbReference type="InterPro" id="IPR009057">
    <property type="entry name" value="Homeodomain-like_sf"/>
</dbReference>
<feature type="transmembrane region" description="Helical" evidence="4">
    <location>
        <begin position="269"/>
        <end position="289"/>
    </location>
</feature>
<dbReference type="PANTHER" id="PTHR43280">
    <property type="entry name" value="ARAC-FAMILY TRANSCRIPTIONAL REGULATOR"/>
    <property type="match status" value="1"/>
</dbReference>
<feature type="transmembrane region" description="Helical" evidence="4">
    <location>
        <begin position="348"/>
        <end position="369"/>
    </location>
</feature>
<evidence type="ECO:0000313" key="7">
    <source>
        <dbReference type="EMBL" id="GJM61873.1"/>
    </source>
</evidence>
<evidence type="ECO:0000313" key="8">
    <source>
        <dbReference type="Proteomes" id="UP001310022"/>
    </source>
</evidence>
<organism evidence="7 8">
    <name type="scientific">Persicobacter diffluens</name>
    <dbReference type="NCBI Taxonomy" id="981"/>
    <lineage>
        <taxon>Bacteria</taxon>
        <taxon>Pseudomonadati</taxon>
        <taxon>Bacteroidota</taxon>
        <taxon>Cytophagia</taxon>
        <taxon>Cytophagales</taxon>
        <taxon>Persicobacteraceae</taxon>
        <taxon>Persicobacter</taxon>
    </lineage>
</organism>
<keyword evidence="4" id="KW-1133">Transmembrane helix</keyword>
<dbReference type="SMART" id="SM00342">
    <property type="entry name" value="HTH_ARAC"/>
    <property type="match status" value="1"/>
</dbReference>
<feature type="transmembrane region" description="Helical" evidence="4">
    <location>
        <begin position="381"/>
        <end position="399"/>
    </location>
</feature>
<dbReference type="Gene3D" id="1.10.10.60">
    <property type="entry name" value="Homeodomain-like"/>
    <property type="match status" value="2"/>
</dbReference>
<name>A0AAN5AMI0_9BACT</name>
<reference evidence="7 8" key="1">
    <citation type="submission" date="2021-12" db="EMBL/GenBank/DDBJ databases">
        <title>Genome sequencing of bacteria with rrn-lacking chromosome and rrn-plasmid.</title>
        <authorList>
            <person name="Anda M."/>
            <person name="Iwasaki W."/>
        </authorList>
    </citation>
    <scope>NUCLEOTIDE SEQUENCE [LARGE SCALE GENOMIC DNA]</scope>
    <source>
        <strain evidence="7 8">NBRC 15940</strain>
    </source>
</reference>
<keyword evidence="1" id="KW-0805">Transcription regulation</keyword>
<dbReference type="SUPFAM" id="SSF46689">
    <property type="entry name" value="Homeodomain-like"/>
    <property type="match status" value="1"/>
</dbReference>
<evidence type="ECO:0000256" key="1">
    <source>
        <dbReference type="ARBA" id="ARBA00023015"/>
    </source>
</evidence>
<keyword evidence="3" id="KW-0804">Transcription</keyword>
<gene>
    <name evidence="7" type="ORF">PEDI_24250</name>
</gene>
<feature type="transmembrane region" description="Helical" evidence="4">
    <location>
        <begin position="238"/>
        <end position="257"/>
    </location>
</feature>
<keyword evidence="5" id="KW-0732">Signal</keyword>
<evidence type="ECO:0000256" key="3">
    <source>
        <dbReference type="ARBA" id="ARBA00023163"/>
    </source>
</evidence>
<evidence type="ECO:0000256" key="2">
    <source>
        <dbReference type="ARBA" id="ARBA00023125"/>
    </source>
</evidence>
<feature type="domain" description="HTH araC/xylS-type" evidence="6">
    <location>
        <begin position="449"/>
        <end position="557"/>
    </location>
</feature>
<comment type="caution">
    <text evidence="7">The sequence shown here is derived from an EMBL/GenBank/DDBJ whole genome shotgun (WGS) entry which is preliminary data.</text>
</comment>
<evidence type="ECO:0000256" key="4">
    <source>
        <dbReference type="SAM" id="Phobius"/>
    </source>
</evidence>
<dbReference type="GO" id="GO:0043565">
    <property type="term" value="F:sequence-specific DNA binding"/>
    <property type="evidence" value="ECO:0007669"/>
    <property type="project" value="InterPro"/>
</dbReference>
<keyword evidence="2" id="KW-0238">DNA-binding</keyword>
<keyword evidence="8" id="KW-1185">Reference proteome</keyword>
<dbReference type="PANTHER" id="PTHR43280:SF29">
    <property type="entry name" value="ARAC-FAMILY TRANSCRIPTIONAL REGULATOR"/>
    <property type="match status" value="1"/>
</dbReference>